<sequence>MYRILFLITTVLGVGVVHGIDDHSTWFATVYTGTECTGAYYNVTTFIHDFNNIGFNDLVKSVYGQGAWLLYEEPDYTRREDPVSWTHFFTTAQVDCLTLPVTQHNQLSSMRYVGSGDAHDEILTMYHGKDYTGGEDILIRNDDSLGVFTDHIASIIVTGGASWTIYSENYYNGVGVCLSPFPVWDTDLFFGAWDVAELDMPGLGSVKKGCHSEIVRVYLP</sequence>
<dbReference type="AlphaFoldDB" id="A0AAV2RXZ6"/>
<accession>A0AAV2RXZ6</accession>
<protein>
    <submittedName>
        <fullName evidence="2">Uncharacterized protein</fullName>
    </submittedName>
</protein>
<gene>
    <name evidence="2" type="ORF">MNOR_LOCUS29005</name>
</gene>
<dbReference type="SUPFAM" id="SSF49695">
    <property type="entry name" value="gamma-Crystallin-like"/>
    <property type="match status" value="1"/>
</dbReference>
<comment type="caution">
    <text evidence="2">The sequence shown here is derived from an EMBL/GenBank/DDBJ whole genome shotgun (WGS) entry which is preliminary data.</text>
</comment>
<evidence type="ECO:0000313" key="3">
    <source>
        <dbReference type="Proteomes" id="UP001497623"/>
    </source>
</evidence>
<organism evidence="2 3">
    <name type="scientific">Meganyctiphanes norvegica</name>
    <name type="common">Northern krill</name>
    <name type="synonym">Thysanopoda norvegica</name>
    <dbReference type="NCBI Taxonomy" id="48144"/>
    <lineage>
        <taxon>Eukaryota</taxon>
        <taxon>Metazoa</taxon>
        <taxon>Ecdysozoa</taxon>
        <taxon>Arthropoda</taxon>
        <taxon>Crustacea</taxon>
        <taxon>Multicrustacea</taxon>
        <taxon>Malacostraca</taxon>
        <taxon>Eumalacostraca</taxon>
        <taxon>Eucarida</taxon>
        <taxon>Euphausiacea</taxon>
        <taxon>Euphausiidae</taxon>
        <taxon>Meganyctiphanes</taxon>
    </lineage>
</organism>
<dbReference type="Proteomes" id="UP001497623">
    <property type="component" value="Unassembled WGS sequence"/>
</dbReference>
<name>A0AAV2RXZ6_MEGNR</name>
<feature type="chain" id="PRO_5043315381" evidence="1">
    <location>
        <begin position="20"/>
        <end position="220"/>
    </location>
</feature>
<evidence type="ECO:0000313" key="2">
    <source>
        <dbReference type="EMBL" id="CAL4142082.1"/>
    </source>
</evidence>
<keyword evidence="3" id="KW-1185">Reference proteome</keyword>
<reference evidence="2 3" key="1">
    <citation type="submission" date="2024-05" db="EMBL/GenBank/DDBJ databases">
        <authorList>
            <person name="Wallberg A."/>
        </authorList>
    </citation>
    <scope>NUCLEOTIDE SEQUENCE [LARGE SCALE GENOMIC DNA]</scope>
</reference>
<dbReference type="InterPro" id="IPR011024">
    <property type="entry name" value="G_crystallin-like"/>
</dbReference>
<keyword evidence="1" id="KW-0732">Signal</keyword>
<dbReference type="EMBL" id="CAXKWB010032927">
    <property type="protein sequence ID" value="CAL4142082.1"/>
    <property type="molecule type" value="Genomic_DNA"/>
</dbReference>
<feature type="signal peptide" evidence="1">
    <location>
        <begin position="1"/>
        <end position="19"/>
    </location>
</feature>
<proteinExistence type="predicted"/>
<dbReference type="Gene3D" id="2.60.20.10">
    <property type="entry name" value="Crystallins"/>
    <property type="match status" value="2"/>
</dbReference>
<evidence type="ECO:0000256" key="1">
    <source>
        <dbReference type="SAM" id="SignalP"/>
    </source>
</evidence>